<accession>A0A1G8WUU5</accession>
<dbReference type="RefSeq" id="WP_090716430.1">
    <property type="nucleotide sequence ID" value="NZ_CBCSKY010000028.1"/>
</dbReference>
<evidence type="ECO:0000313" key="3">
    <source>
        <dbReference type="Proteomes" id="UP000199050"/>
    </source>
</evidence>
<keyword evidence="1" id="KW-0472">Membrane</keyword>
<name>A0A1G8WUU5_9BACL</name>
<feature type="transmembrane region" description="Helical" evidence="1">
    <location>
        <begin position="35"/>
        <end position="54"/>
    </location>
</feature>
<sequence length="62" mass="7039">MSTASKKFMNEGVLRIAIFIMFASLTYSVRNYTWAIVALLVVGTYSLVTGIIQLRRSRHTIE</sequence>
<keyword evidence="1" id="KW-0812">Transmembrane</keyword>
<protein>
    <submittedName>
        <fullName evidence="2">Uncharacterized protein</fullName>
    </submittedName>
</protein>
<organism evidence="2 3">
    <name type="scientific">Paenibacillus typhae</name>
    <dbReference type="NCBI Taxonomy" id="1174501"/>
    <lineage>
        <taxon>Bacteria</taxon>
        <taxon>Bacillati</taxon>
        <taxon>Bacillota</taxon>
        <taxon>Bacilli</taxon>
        <taxon>Bacillales</taxon>
        <taxon>Paenibacillaceae</taxon>
        <taxon>Paenibacillus</taxon>
    </lineage>
</organism>
<dbReference type="Proteomes" id="UP000199050">
    <property type="component" value="Unassembled WGS sequence"/>
</dbReference>
<reference evidence="3" key="1">
    <citation type="submission" date="2016-10" db="EMBL/GenBank/DDBJ databases">
        <authorList>
            <person name="Varghese N."/>
            <person name="Submissions S."/>
        </authorList>
    </citation>
    <scope>NUCLEOTIDE SEQUENCE [LARGE SCALE GENOMIC DNA]</scope>
    <source>
        <strain evidence="3">CGMCC 1.11012</strain>
    </source>
</reference>
<evidence type="ECO:0000256" key="1">
    <source>
        <dbReference type="SAM" id="Phobius"/>
    </source>
</evidence>
<gene>
    <name evidence="2" type="ORF">SAMN05216192_1257</name>
</gene>
<dbReference type="AlphaFoldDB" id="A0A1G8WUU5"/>
<proteinExistence type="predicted"/>
<keyword evidence="1" id="KW-1133">Transmembrane helix</keyword>
<dbReference type="OrthoDB" id="2628745at2"/>
<keyword evidence="3" id="KW-1185">Reference proteome</keyword>
<dbReference type="EMBL" id="FNDX01000025">
    <property type="protein sequence ID" value="SDJ81827.1"/>
    <property type="molecule type" value="Genomic_DNA"/>
</dbReference>
<feature type="transmembrane region" description="Helical" evidence="1">
    <location>
        <begin position="12"/>
        <end position="29"/>
    </location>
</feature>
<evidence type="ECO:0000313" key="2">
    <source>
        <dbReference type="EMBL" id="SDJ81827.1"/>
    </source>
</evidence>